<dbReference type="SUPFAM" id="SSF102645">
    <property type="entry name" value="CoaB-like"/>
    <property type="match status" value="1"/>
</dbReference>
<dbReference type="GO" id="GO:0003824">
    <property type="term" value="F:catalytic activity"/>
    <property type="evidence" value="ECO:0007669"/>
    <property type="project" value="UniProtKB-ARBA"/>
</dbReference>
<dbReference type="Proteomes" id="UP001432059">
    <property type="component" value="Chromosome"/>
</dbReference>
<dbReference type="Pfam" id="PF04127">
    <property type="entry name" value="DFP"/>
    <property type="match status" value="1"/>
</dbReference>
<dbReference type="EMBL" id="CP136426">
    <property type="protein sequence ID" value="WOC51717.1"/>
    <property type="molecule type" value="Genomic_DNA"/>
</dbReference>
<evidence type="ECO:0000259" key="1">
    <source>
        <dbReference type="Pfam" id="PF04127"/>
    </source>
</evidence>
<dbReference type="AlphaFoldDB" id="A0AAU0F290"/>
<protein>
    <recommendedName>
        <fullName evidence="1">DNA/pantothenate metabolism flavoprotein C-terminal domain-containing protein</fullName>
    </recommendedName>
</protein>
<dbReference type="GO" id="GO:0015937">
    <property type="term" value="P:coenzyme A biosynthetic process"/>
    <property type="evidence" value="ECO:0007669"/>
    <property type="project" value="UniProtKB-ARBA"/>
</dbReference>
<dbReference type="KEGG" id="bpor:BPO_1070"/>
<sequence length="90" mass="10457">MKNPDILKTMGERKQHQILVGFALETQNEVENAKGKLHKKNLDMIVLNSLRDEGAGFQKDTNKIRLITAEEELPFALKSKRKWQRISYFS</sequence>
<evidence type="ECO:0000313" key="3">
    <source>
        <dbReference type="Proteomes" id="UP001432059"/>
    </source>
</evidence>
<organism evidence="2 3">
    <name type="scientific">Bergeyella porcorum</name>
    <dbReference type="NCBI Taxonomy" id="1735111"/>
    <lineage>
        <taxon>Bacteria</taxon>
        <taxon>Pseudomonadati</taxon>
        <taxon>Bacteroidota</taxon>
        <taxon>Flavobacteriia</taxon>
        <taxon>Flavobacteriales</taxon>
        <taxon>Weeksellaceae</taxon>
        <taxon>Bergeyella</taxon>
    </lineage>
</organism>
<name>A0AAU0F290_9FLAO</name>
<keyword evidence="3" id="KW-1185">Reference proteome</keyword>
<gene>
    <name evidence="2" type="ORF">BPO_1070</name>
</gene>
<feature type="domain" description="DNA/pantothenate metabolism flavoprotein C-terminal" evidence="1">
    <location>
        <begin position="2"/>
        <end position="82"/>
    </location>
</feature>
<dbReference type="InterPro" id="IPR035929">
    <property type="entry name" value="CoaB-like_sf"/>
</dbReference>
<proteinExistence type="predicted"/>
<accession>A0AAU0F290</accession>
<dbReference type="InterPro" id="IPR007085">
    <property type="entry name" value="DNA/pantothenate-metab_flavo_C"/>
</dbReference>
<dbReference type="Gene3D" id="3.40.50.10300">
    <property type="entry name" value="CoaB-like"/>
    <property type="match status" value="1"/>
</dbReference>
<evidence type="ECO:0000313" key="2">
    <source>
        <dbReference type="EMBL" id="WOC51717.1"/>
    </source>
</evidence>
<reference evidence="2" key="1">
    <citation type="submission" date="2023-10" db="EMBL/GenBank/DDBJ databases">
        <title>Characterization and whole genome sequencing of a novel strain of Bergeyella porcorum QD2021 isolated from pig.</title>
        <authorList>
            <person name="Liu G."/>
            <person name="Chen C."/>
            <person name="Han X."/>
        </authorList>
    </citation>
    <scope>NUCLEOTIDE SEQUENCE</scope>
    <source>
        <strain evidence="2">QD2021</strain>
    </source>
</reference>